<dbReference type="EMBL" id="FO082046">
    <property type="protein sequence ID" value="CCE86839.1"/>
    <property type="molecule type" value="Genomic_DNA"/>
</dbReference>
<dbReference type="OrthoDB" id="4072889at2759"/>
<evidence type="ECO:0000256" key="1">
    <source>
        <dbReference type="SAM" id="Phobius"/>
    </source>
</evidence>
<accession>G8Y1Y6</accession>
<evidence type="ECO:0000313" key="2">
    <source>
        <dbReference type="EMBL" id="CCE86839.1"/>
    </source>
</evidence>
<dbReference type="HOGENOM" id="CLU_134522_0_0_1"/>
<name>G8Y1Y6_PICSO</name>
<organism evidence="2 3">
    <name type="scientific">Pichia sorbitophila (strain ATCC MYA-4447 / BCRC 22081 / CBS 7064 / NBRC 10061 / NRRL Y-12695)</name>
    <name type="common">Hybrid yeast</name>
    <dbReference type="NCBI Taxonomy" id="559304"/>
    <lineage>
        <taxon>Eukaryota</taxon>
        <taxon>Fungi</taxon>
        <taxon>Dikarya</taxon>
        <taxon>Ascomycota</taxon>
        <taxon>Saccharomycotina</taxon>
        <taxon>Pichiomycetes</taxon>
        <taxon>Debaryomycetaceae</taxon>
        <taxon>Millerozyma</taxon>
    </lineage>
</organism>
<protein>
    <submittedName>
        <fullName evidence="2">Piso0_005353 protein</fullName>
    </submittedName>
</protein>
<dbReference type="AlphaFoldDB" id="G8Y1Y6"/>
<dbReference type="OMA" id="PYHAKVH"/>
<feature type="transmembrane region" description="Helical" evidence="1">
    <location>
        <begin position="6"/>
        <end position="23"/>
    </location>
</feature>
<evidence type="ECO:0000313" key="3">
    <source>
        <dbReference type="Proteomes" id="UP000005222"/>
    </source>
</evidence>
<sequence length="142" mass="16340">MVCCLSLKFIITTIIAIYGLYLYSYKCPSLDRGVIGDGVDKVLHPLTHHHNKVCDGLNKGVDFASPYVAKVQQGLDQHVFAHPLAKQYEVESKLETVKAYHNAYVWPYVVKMFEYIEILELHLCEHLTQQWAKLKLLISKYT</sequence>
<keyword evidence="1" id="KW-0812">Transmembrane</keyword>
<reference evidence="2 3" key="1">
    <citation type="journal article" date="2012" name="G3 (Bethesda)">
        <title>Pichia sorbitophila, an interspecies yeast hybrid reveals early steps of genome resolution following polyploidization.</title>
        <authorList>
            <person name="Leh Louis V."/>
            <person name="Despons L."/>
            <person name="Friedrich A."/>
            <person name="Martin T."/>
            <person name="Durrens P."/>
            <person name="Casaregola S."/>
            <person name="Neuveglise C."/>
            <person name="Fairhead C."/>
            <person name="Marck C."/>
            <person name="Cruz J.A."/>
            <person name="Straub M.L."/>
            <person name="Kugler V."/>
            <person name="Sacerdot C."/>
            <person name="Uzunov Z."/>
            <person name="Thierry A."/>
            <person name="Weiss S."/>
            <person name="Bleykasten C."/>
            <person name="De Montigny J."/>
            <person name="Jacques N."/>
            <person name="Jung P."/>
            <person name="Lemaire M."/>
            <person name="Mallet S."/>
            <person name="Morel G."/>
            <person name="Richard G.F."/>
            <person name="Sarkar A."/>
            <person name="Savel G."/>
            <person name="Schacherer J."/>
            <person name="Seret M.L."/>
            <person name="Talla E."/>
            <person name="Samson G."/>
            <person name="Jubin C."/>
            <person name="Poulain J."/>
            <person name="Vacherie B."/>
            <person name="Barbe V."/>
            <person name="Pelletier E."/>
            <person name="Sherman D.J."/>
            <person name="Westhof E."/>
            <person name="Weissenbach J."/>
            <person name="Baret P.V."/>
            <person name="Wincker P."/>
            <person name="Gaillardin C."/>
            <person name="Dujon B."/>
            <person name="Souciet J.L."/>
        </authorList>
    </citation>
    <scope>NUCLEOTIDE SEQUENCE [LARGE SCALE GENOMIC DNA]</scope>
    <source>
        <strain evidence="3">ATCC MYA-4447 / BCRC 22081 / CBS 7064 / NBRC 10061 / NRRL Y-12695</strain>
    </source>
</reference>
<dbReference type="Proteomes" id="UP000005222">
    <property type="component" value="Chromosome N"/>
</dbReference>
<dbReference type="eggNOG" id="ENOG502RQ2U">
    <property type="taxonomic scope" value="Eukaryota"/>
</dbReference>
<dbReference type="STRING" id="559304.G8Y1Y6"/>
<dbReference type="InParanoid" id="G8Y1Y6"/>
<keyword evidence="3" id="KW-1185">Reference proteome</keyword>
<keyword evidence="1" id="KW-0472">Membrane</keyword>
<gene>
    <name evidence="2" type="primary">Piso0_005353</name>
    <name evidence="2" type="ORF">GNLVRS01_PISO0N13279g</name>
</gene>
<proteinExistence type="predicted"/>
<keyword evidence="1" id="KW-1133">Transmembrane helix</keyword>